<dbReference type="EMBL" id="JBBPBN010000388">
    <property type="protein sequence ID" value="KAK8487577.1"/>
    <property type="molecule type" value="Genomic_DNA"/>
</dbReference>
<name>A0ABR2A4I5_9ROSI</name>
<evidence type="ECO:0000313" key="1">
    <source>
        <dbReference type="EMBL" id="KAK8487577.1"/>
    </source>
</evidence>
<reference evidence="1 2" key="1">
    <citation type="journal article" date="2024" name="G3 (Bethesda)">
        <title>Genome assembly of Hibiscus sabdariffa L. provides insights into metabolisms of medicinal natural products.</title>
        <authorList>
            <person name="Kim T."/>
        </authorList>
    </citation>
    <scope>NUCLEOTIDE SEQUENCE [LARGE SCALE GENOMIC DNA]</scope>
    <source>
        <strain evidence="1">TK-2024</strain>
        <tissue evidence="1">Old leaves</tissue>
    </source>
</reference>
<gene>
    <name evidence="1" type="ORF">V6N11_066562</name>
</gene>
<sequence>MGGLIVRREGLDYCSNKACQTGLSLYGQRHCLLAIASSLPVSSISITIKILTQQMSVGLSYPESLTPVEVFCSHVALVLENS</sequence>
<accession>A0ABR2A4I5</accession>
<organism evidence="1 2">
    <name type="scientific">Hibiscus sabdariffa</name>
    <name type="common">roselle</name>
    <dbReference type="NCBI Taxonomy" id="183260"/>
    <lineage>
        <taxon>Eukaryota</taxon>
        <taxon>Viridiplantae</taxon>
        <taxon>Streptophyta</taxon>
        <taxon>Embryophyta</taxon>
        <taxon>Tracheophyta</taxon>
        <taxon>Spermatophyta</taxon>
        <taxon>Magnoliopsida</taxon>
        <taxon>eudicotyledons</taxon>
        <taxon>Gunneridae</taxon>
        <taxon>Pentapetalae</taxon>
        <taxon>rosids</taxon>
        <taxon>malvids</taxon>
        <taxon>Malvales</taxon>
        <taxon>Malvaceae</taxon>
        <taxon>Malvoideae</taxon>
        <taxon>Hibiscus</taxon>
    </lineage>
</organism>
<evidence type="ECO:0000313" key="2">
    <source>
        <dbReference type="Proteomes" id="UP001396334"/>
    </source>
</evidence>
<comment type="caution">
    <text evidence="1">The sequence shown here is derived from an EMBL/GenBank/DDBJ whole genome shotgun (WGS) entry which is preliminary data.</text>
</comment>
<dbReference type="Proteomes" id="UP001396334">
    <property type="component" value="Unassembled WGS sequence"/>
</dbReference>
<proteinExistence type="predicted"/>
<protein>
    <submittedName>
        <fullName evidence="1">Uncharacterized protein</fullName>
    </submittedName>
</protein>
<keyword evidence="2" id="KW-1185">Reference proteome</keyword>